<dbReference type="OrthoDB" id="9810601at2"/>
<organism evidence="6 7">
    <name type="scientific">Gammaproteobacteria bacterium LSUCC0057</name>
    <dbReference type="NCBI Taxonomy" id="2559237"/>
    <lineage>
        <taxon>Bacteria</taxon>
        <taxon>Pseudomonadati</taxon>
        <taxon>Pseudomonadota</taxon>
        <taxon>Gammaproteobacteria</taxon>
        <taxon>Cellvibrionales</taxon>
        <taxon>Porticoccaceae</taxon>
        <taxon>SAR92 clade</taxon>
    </lineage>
</organism>
<proteinExistence type="predicted"/>
<name>A0A4Y8UPZ3_9GAMM</name>
<evidence type="ECO:0000256" key="1">
    <source>
        <dbReference type="ARBA" id="ARBA00004141"/>
    </source>
</evidence>
<evidence type="ECO:0000313" key="7">
    <source>
        <dbReference type="Proteomes" id="UP000298133"/>
    </source>
</evidence>
<evidence type="ECO:0000256" key="5">
    <source>
        <dbReference type="SAM" id="Phobius"/>
    </source>
</evidence>
<dbReference type="GO" id="GO:0009403">
    <property type="term" value="P:toxin biosynthetic process"/>
    <property type="evidence" value="ECO:0007669"/>
    <property type="project" value="InterPro"/>
</dbReference>
<feature type="transmembrane region" description="Helical" evidence="5">
    <location>
        <begin position="100"/>
        <end position="121"/>
    </location>
</feature>
<feature type="transmembrane region" description="Helical" evidence="5">
    <location>
        <begin position="64"/>
        <end position="88"/>
    </location>
</feature>
<evidence type="ECO:0000256" key="4">
    <source>
        <dbReference type="ARBA" id="ARBA00023136"/>
    </source>
</evidence>
<sequence length="162" mass="17912">MATVDWIILAIVALSAVISVVRGFVKEAFSLSIWLLAFVVASWLREDVAPLLSAWIELASLRAAAAWLAIFIAVLLLGAMVNYLLGRLVTATGLTGTDRLLGLLFGTLRGALLVLAATVLLPQMLPVEQDLWWQQSQIIPLFKQFEGWGIELYYTIKSLIWE</sequence>
<dbReference type="AlphaFoldDB" id="A0A4Y8UPZ3"/>
<protein>
    <submittedName>
        <fullName evidence="6">CvpA family protein</fullName>
    </submittedName>
</protein>
<keyword evidence="7" id="KW-1185">Reference proteome</keyword>
<evidence type="ECO:0000256" key="2">
    <source>
        <dbReference type="ARBA" id="ARBA00022692"/>
    </source>
</evidence>
<dbReference type="InterPro" id="IPR003825">
    <property type="entry name" value="Colicin-V_CvpA"/>
</dbReference>
<feature type="transmembrane region" description="Helical" evidence="5">
    <location>
        <begin position="6"/>
        <end position="21"/>
    </location>
</feature>
<dbReference type="Proteomes" id="UP000298133">
    <property type="component" value="Unassembled WGS sequence"/>
</dbReference>
<evidence type="ECO:0000256" key="3">
    <source>
        <dbReference type="ARBA" id="ARBA00022989"/>
    </source>
</evidence>
<keyword evidence="2 5" id="KW-0812">Transmembrane</keyword>
<evidence type="ECO:0000313" key="6">
    <source>
        <dbReference type="EMBL" id="TFH69363.1"/>
    </source>
</evidence>
<comment type="caution">
    <text evidence="6">The sequence shown here is derived from an EMBL/GenBank/DDBJ whole genome shotgun (WGS) entry which is preliminary data.</text>
</comment>
<comment type="subcellular location">
    <subcellularLocation>
        <location evidence="1">Membrane</location>
        <topology evidence="1">Multi-pass membrane protein</topology>
    </subcellularLocation>
</comment>
<dbReference type="PANTHER" id="PTHR36926:SF1">
    <property type="entry name" value="COLICIN V PRODUCTION PROTEIN"/>
    <property type="match status" value="1"/>
</dbReference>
<keyword evidence="4 5" id="KW-0472">Membrane</keyword>
<keyword evidence="3 5" id="KW-1133">Transmembrane helix</keyword>
<gene>
    <name evidence="6" type="ORF">E3W66_03985</name>
</gene>
<dbReference type="EMBL" id="SPIA01000001">
    <property type="protein sequence ID" value="TFH69363.1"/>
    <property type="molecule type" value="Genomic_DNA"/>
</dbReference>
<dbReference type="Pfam" id="PF02674">
    <property type="entry name" value="Colicin_V"/>
    <property type="match status" value="1"/>
</dbReference>
<dbReference type="InterPro" id="IPR052719">
    <property type="entry name" value="CvpA-like"/>
</dbReference>
<feature type="transmembrane region" description="Helical" evidence="5">
    <location>
        <begin position="28"/>
        <end position="44"/>
    </location>
</feature>
<dbReference type="PANTHER" id="PTHR36926">
    <property type="entry name" value="COLICIN V PRODUCTION PROTEIN"/>
    <property type="match status" value="1"/>
</dbReference>
<dbReference type="GO" id="GO:0016020">
    <property type="term" value="C:membrane"/>
    <property type="evidence" value="ECO:0007669"/>
    <property type="project" value="UniProtKB-SubCell"/>
</dbReference>
<accession>A0A4Y8UPZ3</accession>
<reference evidence="6 7" key="1">
    <citation type="submission" date="2019-03" db="EMBL/GenBank/DDBJ databases">
        <title>Draft genome of Gammaproteobacteria bacterium LSUCC0057, a member of the SAR92 clade.</title>
        <authorList>
            <person name="Lanclos V.C."/>
            <person name="Doiron C."/>
            <person name="Henson M.W."/>
            <person name="Thrash J.C."/>
        </authorList>
    </citation>
    <scope>NUCLEOTIDE SEQUENCE [LARGE SCALE GENOMIC DNA]</scope>
    <source>
        <strain evidence="6 7">LSUCC0057</strain>
    </source>
</reference>